<evidence type="ECO:0000313" key="2">
    <source>
        <dbReference type="Proteomes" id="UP000072421"/>
    </source>
</evidence>
<proteinExistence type="predicted"/>
<dbReference type="PATRIC" id="fig|158899.10.peg.341"/>
<dbReference type="SUPFAM" id="SSF160631">
    <property type="entry name" value="SMI1/KNR4-like"/>
    <property type="match status" value="1"/>
</dbReference>
<dbReference type="InterPro" id="IPR037883">
    <property type="entry name" value="Knr4/Smi1-like_sf"/>
</dbReference>
<dbReference type="RefSeq" id="WP_150118576.1">
    <property type="nucleotide sequence ID" value="NZ_CP013232.1"/>
</dbReference>
<evidence type="ECO:0000313" key="1">
    <source>
        <dbReference type="EMBL" id="AMO93074.1"/>
    </source>
</evidence>
<sequence length="135" mass="16159">MNNNYFPLSYRWFLAKGLTKWQPWYFIDTDSSVKEAPTCAENEFATRAFKIETGADFDVYLFARRQDMDDYAFFVVRDGKIEDKVVSVHLSFAKKLELNEPLRYSEIKQSFVQWLRETVIADVEYWISEEDMYDE</sequence>
<reference evidence="1 2" key="1">
    <citation type="submission" date="2015-11" db="EMBL/GenBank/DDBJ databases">
        <title>Exploring the genomic traits of fungus-feeding bacterial genus Collimonas.</title>
        <authorList>
            <person name="Song C."/>
            <person name="Schmidt R."/>
            <person name="de Jager V."/>
            <person name="Krzyzanowska D."/>
            <person name="Jongedijk E."/>
            <person name="Cankar K."/>
            <person name="Beekwilder J."/>
            <person name="van Veen A."/>
            <person name="de Boer W."/>
            <person name="van Veen J.A."/>
            <person name="Garbeva P."/>
        </authorList>
    </citation>
    <scope>NUCLEOTIDE SEQUENCE [LARGE SCALE GENOMIC DNA]</scope>
    <source>
        <strain evidence="1 2">Ter6</strain>
    </source>
</reference>
<dbReference type="EMBL" id="CP013232">
    <property type="protein sequence ID" value="AMO93074.1"/>
    <property type="molecule type" value="Genomic_DNA"/>
</dbReference>
<accession>A0A127P5W6</accession>
<organism evidence="1">
    <name type="scientific">Collimonas fungivorans</name>
    <dbReference type="NCBI Taxonomy" id="158899"/>
    <lineage>
        <taxon>Bacteria</taxon>
        <taxon>Pseudomonadati</taxon>
        <taxon>Pseudomonadota</taxon>
        <taxon>Betaproteobacteria</taxon>
        <taxon>Burkholderiales</taxon>
        <taxon>Oxalobacteraceae</taxon>
        <taxon>Collimonas</taxon>
    </lineage>
</organism>
<protein>
    <submittedName>
        <fullName evidence="1">Uncharacterized protein</fullName>
    </submittedName>
</protein>
<dbReference type="AlphaFoldDB" id="A0A127P5W6"/>
<name>A0A127P5W6_9BURK</name>
<dbReference type="Proteomes" id="UP000072421">
    <property type="component" value="Chromosome"/>
</dbReference>
<gene>
    <name evidence="1" type="ORF">CFter6_0343</name>
</gene>
<dbReference type="OrthoDB" id="6058590at2"/>